<name>M1VGS0_CYAM1</name>
<dbReference type="SUPFAM" id="SSF56300">
    <property type="entry name" value="Metallo-dependent phosphatases"/>
    <property type="match status" value="1"/>
</dbReference>
<evidence type="ECO:0000259" key="1">
    <source>
        <dbReference type="Pfam" id="PF00149"/>
    </source>
</evidence>
<dbReference type="InterPro" id="IPR027629">
    <property type="entry name" value="DevT-like"/>
</dbReference>
<dbReference type="HOGENOM" id="CLU_544425_0_0_1"/>
<dbReference type="OrthoDB" id="3664at2759"/>
<dbReference type="RefSeq" id="XP_005538433.1">
    <property type="nucleotide sequence ID" value="XM_005538376.1"/>
</dbReference>
<organism evidence="2 3">
    <name type="scientific">Cyanidioschyzon merolae (strain NIES-3377 / 10D)</name>
    <name type="common">Unicellular red alga</name>
    <dbReference type="NCBI Taxonomy" id="280699"/>
    <lineage>
        <taxon>Eukaryota</taxon>
        <taxon>Rhodophyta</taxon>
        <taxon>Bangiophyceae</taxon>
        <taxon>Cyanidiales</taxon>
        <taxon>Cyanidiaceae</taxon>
        <taxon>Cyanidioschyzon</taxon>
    </lineage>
</organism>
<dbReference type="GeneID" id="16996857"/>
<keyword evidence="3" id="KW-1185">Reference proteome</keyword>
<dbReference type="KEGG" id="cme:CYME_CMR141C"/>
<protein>
    <recommendedName>
        <fullName evidence="1">Calcineurin-like phosphoesterase domain-containing protein</fullName>
    </recommendedName>
</protein>
<sequence>MVRCVHLRRPRSCIGFVDAQLIRDHRKLTRCRSDTGGTGLRSTCCTRRWCCAQAQRLPLPERSPGTILRVACVGDVHDQWSDVDAHLLDTVVQPDVVLFTGDYGNENVALVRNIAAYARRRSGAATSARCVASVFGNHDAWYTASARRQAAAAADAAAAAGLTRRFGVPLLETKVEGAVREQLALLREVDVGYGVRTVHLAERDIGVPLSIVGGRPFSWGGPNWRYPRFYEEYFQVSSMEESAARIRACLRAEVERVWSARLERLEEERSGQATSNRHPSKQDAFAPVPCLGVHQVVFLAHNGPCGLGDEPHDICGRDFGFGTAGGTGFDTSSKLQGDFGCPDLADVIQSLKTKPMMAILDGEASVFIDVPLCVFGHMHEQLQWDPQGYGIRQMVVESHHTVYVNAAVVPRVRAAREIAELSGQASLEPGEQPFHNFTVIDMEQRACRETEAATCPAKEPDDALYRVRKVFQVWLSEKAPQTASYVTCLYESSTEYGQDPE</sequence>
<dbReference type="PANTHER" id="PTHR35769">
    <property type="entry name" value="CALCINEURIN-LIKE METALLO-PHOSPHOESTERASE SUPERFAMILY PROTEIN"/>
    <property type="match status" value="1"/>
</dbReference>
<dbReference type="InterPro" id="IPR029052">
    <property type="entry name" value="Metallo-depent_PP-like"/>
</dbReference>
<dbReference type="AlphaFoldDB" id="M1VGS0"/>
<gene>
    <name evidence="2" type="ORF">CYME_CMR141C</name>
</gene>
<dbReference type="PANTHER" id="PTHR35769:SF2">
    <property type="entry name" value="CALCINEURIN-LIKE METALLO-PHOSPHOESTERASE SUPERFAMILY PROTEIN"/>
    <property type="match status" value="1"/>
</dbReference>
<dbReference type="EMBL" id="AP006500">
    <property type="protein sequence ID" value="BAM82397.1"/>
    <property type="molecule type" value="Genomic_DNA"/>
</dbReference>
<reference evidence="2 3" key="2">
    <citation type="journal article" date="2007" name="BMC Biol.">
        <title>A 100%-complete sequence reveals unusually simple genomic features in the hot-spring red alga Cyanidioschyzon merolae.</title>
        <authorList>
            <person name="Nozaki H."/>
            <person name="Takano H."/>
            <person name="Misumi O."/>
            <person name="Terasawa K."/>
            <person name="Matsuzaki M."/>
            <person name="Maruyama S."/>
            <person name="Nishida K."/>
            <person name="Yagisawa F."/>
            <person name="Yoshida Y."/>
            <person name="Fujiwara T."/>
            <person name="Takio S."/>
            <person name="Tamura K."/>
            <person name="Chung S.J."/>
            <person name="Nakamura S."/>
            <person name="Kuroiwa H."/>
            <person name="Tanaka K."/>
            <person name="Sato N."/>
            <person name="Kuroiwa T."/>
        </authorList>
    </citation>
    <scope>NUCLEOTIDE SEQUENCE [LARGE SCALE GENOMIC DNA]</scope>
    <source>
        <strain evidence="2 3">10D</strain>
    </source>
</reference>
<dbReference type="GO" id="GO:0016787">
    <property type="term" value="F:hydrolase activity"/>
    <property type="evidence" value="ECO:0007669"/>
    <property type="project" value="InterPro"/>
</dbReference>
<evidence type="ECO:0000313" key="3">
    <source>
        <dbReference type="Proteomes" id="UP000007014"/>
    </source>
</evidence>
<dbReference type="Gramene" id="CMR141CT">
    <property type="protein sequence ID" value="CMR141CT"/>
    <property type="gene ID" value="CMR141C"/>
</dbReference>
<feature type="domain" description="Calcineurin-like phosphoesterase" evidence="1">
    <location>
        <begin position="68"/>
        <end position="168"/>
    </location>
</feature>
<dbReference type="Proteomes" id="UP000007014">
    <property type="component" value="Chromosome 18"/>
</dbReference>
<dbReference type="Pfam" id="PF00149">
    <property type="entry name" value="Metallophos"/>
    <property type="match status" value="1"/>
</dbReference>
<evidence type="ECO:0000313" key="2">
    <source>
        <dbReference type="EMBL" id="BAM82397.1"/>
    </source>
</evidence>
<proteinExistence type="predicted"/>
<dbReference type="eggNOG" id="ENOG502QQYB">
    <property type="taxonomic scope" value="Eukaryota"/>
</dbReference>
<reference evidence="2 3" key="1">
    <citation type="journal article" date="2004" name="Nature">
        <title>Genome sequence of the ultrasmall unicellular red alga Cyanidioschyzon merolae 10D.</title>
        <authorList>
            <person name="Matsuzaki M."/>
            <person name="Misumi O."/>
            <person name="Shin-i T."/>
            <person name="Maruyama S."/>
            <person name="Takahara M."/>
            <person name="Miyagishima S."/>
            <person name="Mori T."/>
            <person name="Nishida K."/>
            <person name="Yagisawa F."/>
            <person name="Nishida K."/>
            <person name="Yoshida Y."/>
            <person name="Nishimura Y."/>
            <person name="Nakao S."/>
            <person name="Kobayashi T."/>
            <person name="Momoyama Y."/>
            <person name="Higashiyama T."/>
            <person name="Minoda A."/>
            <person name="Sano M."/>
            <person name="Nomoto H."/>
            <person name="Oishi K."/>
            <person name="Hayashi H."/>
            <person name="Ohta F."/>
            <person name="Nishizaka S."/>
            <person name="Haga S."/>
            <person name="Miura S."/>
            <person name="Morishita T."/>
            <person name="Kabeya Y."/>
            <person name="Terasawa K."/>
            <person name="Suzuki Y."/>
            <person name="Ishii Y."/>
            <person name="Asakawa S."/>
            <person name="Takano H."/>
            <person name="Ohta N."/>
            <person name="Kuroiwa H."/>
            <person name="Tanaka K."/>
            <person name="Shimizu N."/>
            <person name="Sugano S."/>
            <person name="Sato N."/>
            <person name="Nozaki H."/>
            <person name="Ogasawara N."/>
            <person name="Kohara Y."/>
            <person name="Kuroiwa T."/>
        </authorList>
    </citation>
    <scope>NUCLEOTIDE SEQUENCE [LARGE SCALE GENOMIC DNA]</scope>
    <source>
        <strain evidence="2 3">10D</strain>
    </source>
</reference>
<dbReference type="InterPro" id="IPR004843">
    <property type="entry name" value="Calcineurin-like_PHP"/>
</dbReference>
<accession>M1VGS0</accession>